<evidence type="ECO:0000256" key="8">
    <source>
        <dbReference type="ARBA" id="ARBA00023163"/>
    </source>
</evidence>
<evidence type="ECO:0000256" key="4">
    <source>
        <dbReference type="ARBA" id="ARBA00022771"/>
    </source>
</evidence>
<keyword evidence="13" id="KW-1185">Reference proteome</keyword>
<dbReference type="VEuPathDB" id="FungiDB:UREG_06552"/>
<dbReference type="GeneID" id="8438381"/>
<evidence type="ECO:0000313" key="13">
    <source>
        <dbReference type="Proteomes" id="UP000002058"/>
    </source>
</evidence>
<dbReference type="InterPro" id="IPR048540">
    <property type="entry name" value="Rrn7_cyclin_N"/>
</dbReference>
<evidence type="ECO:0000256" key="6">
    <source>
        <dbReference type="ARBA" id="ARBA00023015"/>
    </source>
</evidence>
<reference evidence="13" key="1">
    <citation type="journal article" date="2009" name="Genome Res.">
        <title>Comparative genomic analyses of the human fungal pathogens Coccidioides and their relatives.</title>
        <authorList>
            <person name="Sharpton T.J."/>
            <person name="Stajich J.E."/>
            <person name="Rounsley S.D."/>
            <person name="Gardner M.J."/>
            <person name="Wortman J.R."/>
            <person name="Jordar V.S."/>
            <person name="Maiti R."/>
            <person name="Kodira C.D."/>
            <person name="Neafsey D.E."/>
            <person name="Zeng Q."/>
            <person name="Hung C.-Y."/>
            <person name="McMahan C."/>
            <person name="Muszewska A."/>
            <person name="Grynberg M."/>
            <person name="Mandel M.A."/>
            <person name="Kellner E.M."/>
            <person name="Barker B.M."/>
            <person name="Galgiani J.N."/>
            <person name="Orbach M.J."/>
            <person name="Kirkland T.N."/>
            <person name="Cole G.T."/>
            <person name="Henn M.R."/>
            <person name="Birren B.W."/>
            <person name="Taylor J.W."/>
        </authorList>
    </citation>
    <scope>NUCLEOTIDE SEQUENCE [LARGE SCALE GENOMIC DNA]</scope>
    <source>
        <strain evidence="13">UAMH 1704</strain>
    </source>
</reference>
<dbReference type="GO" id="GO:0008270">
    <property type="term" value="F:zinc ion binding"/>
    <property type="evidence" value="ECO:0007669"/>
    <property type="project" value="UniProtKB-KW"/>
</dbReference>
<evidence type="ECO:0000256" key="9">
    <source>
        <dbReference type="ARBA" id="ARBA00023242"/>
    </source>
</evidence>
<dbReference type="KEGG" id="ure:UREG_06552"/>
<dbReference type="FunCoup" id="C4JVG0">
    <property type="interactions" value="34"/>
</dbReference>
<dbReference type="GO" id="GO:0042790">
    <property type="term" value="P:nucleolar large rRNA transcription by RNA polymerase I"/>
    <property type="evidence" value="ECO:0007669"/>
    <property type="project" value="TreeGrafter"/>
</dbReference>
<keyword evidence="7" id="KW-0238">DNA-binding</keyword>
<dbReference type="RefSeq" id="XP_002583585.1">
    <property type="nucleotide sequence ID" value="XM_002583539.1"/>
</dbReference>
<dbReference type="OMA" id="ICRDIWA"/>
<comment type="subcellular location">
    <subcellularLocation>
        <location evidence="1">Nucleus</location>
        <location evidence="1">Nucleolus</location>
    </subcellularLocation>
</comment>
<dbReference type="STRING" id="336963.C4JVG0"/>
<dbReference type="eggNOG" id="ENOG502RYCI">
    <property type="taxonomic scope" value="Eukaryota"/>
</dbReference>
<organism evidence="12 13">
    <name type="scientific">Uncinocarpus reesii (strain UAMH 1704)</name>
    <dbReference type="NCBI Taxonomy" id="336963"/>
    <lineage>
        <taxon>Eukaryota</taxon>
        <taxon>Fungi</taxon>
        <taxon>Dikarya</taxon>
        <taxon>Ascomycota</taxon>
        <taxon>Pezizomycotina</taxon>
        <taxon>Eurotiomycetes</taxon>
        <taxon>Eurotiomycetidae</taxon>
        <taxon>Onygenales</taxon>
        <taxon>Onygenaceae</taxon>
        <taxon>Uncinocarpus</taxon>
    </lineage>
</organism>
<evidence type="ECO:0000256" key="7">
    <source>
        <dbReference type="ARBA" id="ARBA00023125"/>
    </source>
</evidence>
<keyword evidence="6" id="KW-0805">Transcription regulation</keyword>
<evidence type="ECO:0000259" key="11">
    <source>
        <dbReference type="Pfam" id="PF20645"/>
    </source>
</evidence>
<dbReference type="PANTHER" id="PTHR31576">
    <property type="entry name" value="TATA BOX-BINDING PROTEIN-ASSOCIATED FACTOR RNA POLYMERASE I SUBUNIT B"/>
    <property type="match status" value="1"/>
</dbReference>
<gene>
    <name evidence="12" type="ORF">UREG_06552</name>
</gene>
<protein>
    <submittedName>
        <fullName evidence="12">Uncharacterized protein</fullName>
    </submittedName>
</protein>
<evidence type="ECO:0000256" key="1">
    <source>
        <dbReference type="ARBA" id="ARBA00004604"/>
    </source>
</evidence>
<dbReference type="HOGENOM" id="CLU_016553_2_2_1"/>
<sequence length="346" mass="40589">MAYGFADKGRQVIADDDDFGTQGRTIRQKKVTTERLSKKYSGSEAYQLFLEVYQLIIWKQCHTLIHQKGLPAELELIVKDLWTLRLQKLFERKDDNYQSDDTASQLFSSQTERTELEDEEYTYHRRKLKDSPKCRWIARDEVPFLRLSRLVPQDMKERLPAVYHNVLDPKNAPTGDQFHRAIANSADLYFREFGVTFPSINSPLLLFSYIKQLALPQIYPAVNRLNEMAGFKFSFPEKFGRFNRTCLPEVQLMSLVIMATKLFYPFDDLKRYPHSLKDPAAQVMDWDAWTEAQKEFDLRGKSGVRIGKGHEIEVNETDVFQMTPVQLDDYMDWYSKMWIDTKKGAF</sequence>
<evidence type="ECO:0000256" key="3">
    <source>
        <dbReference type="ARBA" id="ARBA00022723"/>
    </source>
</evidence>
<evidence type="ECO:0000313" key="12">
    <source>
        <dbReference type="EMBL" id="EEP81687.1"/>
    </source>
</evidence>
<dbReference type="InterPro" id="IPR033599">
    <property type="entry name" value="TAF1B/Rrn7"/>
</dbReference>
<dbReference type="InterPro" id="IPR048538">
    <property type="entry name" value="Rrn7_cyclin_C"/>
</dbReference>
<proteinExistence type="inferred from homology"/>
<keyword evidence="5" id="KW-0862">Zinc</keyword>
<dbReference type="Pfam" id="PF20644">
    <property type="entry name" value="Rrn7_cyclin_N"/>
    <property type="match status" value="1"/>
</dbReference>
<dbReference type="AlphaFoldDB" id="C4JVG0"/>
<keyword evidence="3" id="KW-0479">Metal-binding</keyword>
<keyword evidence="8" id="KW-0804">Transcription</keyword>
<keyword evidence="9" id="KW-0539">Nucleus</keyword>
<keyword evidence="4" id="KW-0863">Zinc-finger</keyword>
<dbReference type="InParanoid" id="C4JVG0"/>
<feature type="domain" description="Rrn7/TAF1B C-terminal cyclin" evidence="11">
    <location>
        <begin position="172"/>
        <end position="338"/>
    </location>
</feature>
<dbReference type="GO" id="GO:0001164">
    <property type="term" value="F:RNA polymerase I core promoter sequence-specific DNA binding"/>
    <property type="evidence" value="ECO:0007669"/>
    <property type="project" value="InterPro"/>
</dbReference>
<dbReference type="OrthoDB" id="428577at2759"/>
<dbReference type="PANTHER" id="PTHR31576:SF2">
    <property type="entry name" value="TATA BOX-BINDING PROTEIN-ASSOCIATED FACTOR RNA POLYMERASE I SUBUNIT B"/>
    <property type="match status" value="1"/>
</dbReference>
<dbReference type="EMBL" id="CH476618">
    <property type="protein sequence ID" value="EEP81687.1"/>
    <property type="molecule type" value="Genomic_DNA"/>
</dbReference>
<evidence type="ECO:0000259" key="10">
    <source>
        <dbReference type="Pfam" id="PF20644"/>
    </source>
</evidence>
<comment type="similarity">
    <text evidence="2">Belongs to the RRN7/TAF1B family.</text>
</comment>
<dbReference type="Pfam" id="PF20645">
    <property type="entry name" value="Rrn7_cyclin_C"/>
    <property type="match status" value="1"/>
</dbReference>
<dbReference type="GO" id="GO:0070860">
    <property type="term" value="C:RNA polymerase I core factor complex"/>
    <property type="evidence" value="ECO:0007669"/>
    <property type="project" value="InterPro"/>
</dbReference>
<evidence type="ECO:0000256" key="2">
    <source>
        <dbReference type="ARBA" id="ARBA00006899"/>
    </source>
</evidence>
<evidence type="ECO:0000256" key="5">
    <source>
        <dbReference type="ARBA" id="ARBA00022833"/>
    </source>
</evidence>
<feature type="domain" description="Rrn7/TAF1B N-terminal cyclin" evidence="10">
    <location>
        <begin position="53"/>
        <end position="131"/>
    </location>
</feature>
<accession>C4JVG0</accession>
<name>C4JVG0_UNCRE</name>
<dbReference type="Proteomes" id="UP000002058">
    <property type="component" value="Unassembled WGS sequence"/>
</dbReference>